<protein>
    <submittedName>
        <fullName evidence="4">Uncharacterized protein</fullName>
    </submittedName>
</protein>
<evidence type="ECO:0000259" key="2">
    <source>
        <dbReference type="Pfam" id="PF25838"/>
    </source>
</evidence>
<keyword evidence="5" id="KW-1185">Reference proteome</keyword>
<feature type="domain" description="D-apionate lactonase C-terminal" evidence="3">
    <location>
        <begin position="534"/>
        <end position="567"/>
    </location>
</feature>
<evidence type="ECO:0000259" key="3">
    <source>
        <dbReference type="Pfam" id="PF25839"/>
    </source>
</evidence>
<dbReference type="InterPro" id="IPR058789">
    <property type="entry name" value="ApnL_C"/>
</dbReference>
<name>A0ABX7BDT6_9PROT</name>
<accession>A0ABX7BDT6</accession>
<dbReference type="Proteomes" id="UP000595197">
    <property type="component" value="Chromosome"/>
</dbReference>
<organism evidence="4 5">
    <name type="scientific">Skermanella cutis</name>
    <dbReference type="NCBI Taxonomy" id="2775420"/>
    <lineage>
        <taxon>Bacteria</taxon>
        <taxon>Pseudomonadati</taxon>
        <taxon>Pseudomonadota</taxon>
        <taxon>Alphaproteobacteria</taxon>
        <taxon>Rhodospirillales</taxon>
        <taxon>Azospirillaceae</taxon>
        <taxon>Skermanella</taxon>
    </lineage>
</organism>
<dbReference type="EMBL" id="CP067420">
    <property type="protein sequence ID" value="QQP90602.1"/>
    <property type="molecule type" value="Genomic_DNA"/>
</dbReference>
<dbReference type="InterPro" id="IPR058788">
    <property type="entry name" value="ApnL_N"/>
</dbReference>
<dbReference type="Pfam" id="PF25838">
    <property type="entry name" value="Apionate_lact_M"/>
    <property type="match status" value="1"/>
</dbReference>
<evidence type="ECO:0000259" key="1">
    <source>
        <dbReference type="Pfam" id="PF25837"/>
    </source>
</evidence>
<feature type="domain" description="D-apionate lactonase N-terminal" evidence="1">
    <location>
        <begin position="5"/>
        <end position="227"/>
    </location>
</feature>
<reference evidence="4" key="1">
    <citation type="submission" date="2021-02" db="EMBL/GenBank/DDBJ databases">
        <title>Skermanella TT6 skin isolate.</title>
        <authorList>
            <person name="Lee K."/>
            <person name="Ganzorig M."/>
        </authorList>
    </citation>
    <scope>NUCLEOTIDE SEQUENCE</scope>
    <source>
        <strain evidence="4">TT6</strain>
    </source>
</reference>
<dbReference type="RefSeq" id="WP_201077805.1">
    <property type="nucleotide sequence ID" value="NZ_CP067420.1"/>
</dbReference>
<evidence type="ECO:0000313" key="5">
    <source>
        <dbReference type="Proteomes" id="UP000595197"/>
    </source>
</evidence>
<evidence type="ECO:0000313" key="4">
    <source>
        <dbReference type="EMBL" id="QQP90602.1"/>
    </source>
</evidence>
<dbReference type="Pfam" id="PF25837">
    <property type="entry name" value="Apionate_lact_N"/>
    <property type="match status" value="1"/>
</dbReference>
<dbReference type="Pfam" id="PF25839">
    <property type="entry name" value="Apionate_lact_C"/>
    <property type="match status" value="1"/>
</dbReference>
<gene>
    <name evidence="4" type="ORF">IGS68_04990</name>
</gene>
<dbReference type="InterPro" id="IPR058787">
    <property type="entry name" value="ApnL_M"/>
</dbReference>
<feature type="domain" description="D-apionate lactonase TIM barrel" evidence="2">
    <location>
        <begin position="281"/>
        <end position="519"/>
    </location>
</feature>
<proteinExistence type="predicted"/>
<sequence>MNCVTSYGTGTPPAVPRVLRAGGLSAELEDGAVRAVRWHGVEILRGIGYLVRDTGWGTLPATLSNLLIEESGEAFAVSFEGAVAGGFTYRAEIRGDAAGRLSFEVTGEASAALETCRTGFVVLHPIEGVAGEPVEVEHADGGRETTRFPRLVSPGQPIFSIRSLTHAPVPGVRAVCAFEGDVFEMEDQRNWTDASFKTYVRPLALPTPYTIAAGTRLTQAVRLEVDGRPETVPAQAADGIGVTVGRALDRTVPPVGTGIDWQCIPERAEPGIGFLVARLGDVEALRAYGALARQAGAELFLELPLECREPPEVELAEIARRIEAARAEVAGVTVAPAAYLKSYQPSGPWPDVPAFAEVYRAARAAFPGVRVGGGMHSFFTELNRARPPAEGLDHVSFTTSPIVHAADERSIWESLESLPFVMETARSFCGDTPIRVGPSAIGMRDNPYGKGPVDNPGNGRIAMARRDPRQRGGFGAAWYLGYAAALAYEGAASIALGALEGDFGMVGAPAGAVLRALAEARGARLREVSVTGSRAVAGIAWDGPGGPVLWLANGSAEPVRVRVAGGGVVEVPACAAVPAIP</sequence>